<evidence type="ECO:0000313" key="8">
    <source>
        <dbReference type="EMBL" id="OWJ79746.1"/>
    </source>
</evidence>
<accession>A0A212AEL0</accession>
<dbReference type="OrthoDB" id="9779442at2"/>
<keyword evidence="9" id="KW-1185">Reference proteome</keyword>
<sequence>MKRRDQMKLGTFIYTFGHNQSSWLHPGSDINGANSFAHMHKIASISEKAKFDFIFLADSAAAAVGHPEALKRLPNKMNRLEPLTLLSALAVTTDRIGLAATVSTSYTEPFNVARMFASLDHLSGGRACWNVVTSDHEETAYNFNRNGLDLHALRYERAREYVDVAFGLWDGWEPDALVLDREAGIYLDPAKVHPLDHEGKHFQVRGPLNIARSPQGRPVIAQAGGSEAGLELAAQTAEVVFTLSATFEKGRSFYENLKGRMEKYGRPRDSLKVMPGLMVNVGRTEAEAQAKIDYILDRMNPKVGLQALGEFLEADLSDLPLDQPLPREKLPMAPKGSKALFDSLIDFVSEGHTLGELIRLYAEKQTGNGIKGTPRQIADFMEEWFIGGAADGFMLMLPTLPASLQDFTELVVPELQRRGLFRHEYEGRTLRDHLGLTVPDSRHVAAAPAPAIPTAKCP</sequence>
<evidence type="ECO:0000256" key="2">
    <source>
        <dbReference type="ARBA" id="ARBA00022643"/>
    </source>
</evidence>
<feature type="binding site" evidence="6">
    <location>
        <position position="226"/>
    </location>
    <ligand>
        <name>FMN</name>
        <dbReference type="ChEBI" id="CHEBI:58210"/>
    </ligand>
</feature>
<feature type="binding site" evidence="6">
    <location>
        <position position="155"/>
    </location>
    <ligand>
        <name>FMN</name>
        <dbReference type="ChEBI" id="CHEBI:58210"/>
    </ligand>
</feature>
<dbReference type="GO" id="GO:0016705">
    <property type="term" value="F:oxidoreductase activity, acting on paired donors, with incorporation or reduction of molecular oxygen"/>
    <property type="evidence" value="ECO:0007669"/>
    <property type="project" value="InterPro"/>
</dbReference>
<dbReference type="NCBIfam" id="TIGR03860">
    <property type="entry name" value="FMN_nitrolo"/>
    <property type="match status" value="1"/>
</dbReference>
<dbReference type="RefSeq" id="WP_088214538.1">
    <property type="nucleotide sequence ID" value="NZ_NIPW01000007.1"/>
</dbReference>
<keyword evidence="3" id="KW-0560">Oxidoreductase</keyword>
<dbReference type="PANTHER" id="PTHR30011">
    <property type="entry name" value="ALKANESULFONATE MONOOXYGENASE-RELATED"/>
    <property type="match status" value="1"/>
</dbReference>
<keyword evidence="1 6" id="KW-0285">Flavoprotein</keyword>
<evidence type="ECO:0000256" key="5">
    <source>
        <dbReference type="ARBA" id="ARBA00033748"/>
    </source>
</evidence>
<evidence type="ECO:0000256" key="3">
    <source>
        <dbReference type="ARBA" id="ARBA00023002"/>
    </source>
</evidence>
<dbReference type="CDD" id="cd01095">
    <property type="entry name" value="Nitrilotriacetate_monoxgenase"/>
    <property type="match status" value="1"/>
</dbReference>
<proteinExistence type="inferred from homology"/>
<feature type="binding site" evidence="6">
    <location>
        <position position="58"/>
    </location>
    <ligand>
        <name>FMN</name>
        <dbReference type="ChEBI" id="CHEBI:58210"/>
    </ligand>
</feature>
<dbReference type="Gene3D" id="3.20.20.30">
    <property type="entry name" value="Luciferase-like domain"/>
    <property type="match status" value="1"/>
</dbReference>
<dbReference type="Proteomes" id="UP000196878">
    <property type="component" value="Unassembled WGS sequence"/>
</dbReference>
<dbReference type="InterPro" id="IPR051260">
    <property type="entry name" value="Diverse_substr_monoxygenases"/>
</dbReference>
<keyword evidence="4 8" id="KW-0503">Monooxygenase</keyword>
<feature type="binding site" evidence="6">
    <location>
        <position position="101"/>
    </location>
    <ligand>
        <name>FMN</name>
        <dbReference type="ChEBI" id="CHEBI:58210"/>
    </ligand>
</feature>
<dbReference type="GO" id="GO:0004497">
    <property type="term" value="F:monooxygenase activity"/>
    <property type="evidence" value="ECO:0007669"/>
    <property type="project" value="UniProtKB-KW"/>
</dbReference>
<feature type="binding site" evidence="6">
    <location>
        <position position="151"/>
    </location>
    <ligand>
        <name>FMN</name>
        <dbReference type="ChEBI" id="CHEBI:58210"/>
    </ligand>
</feature>
<evidence type="ECO:0000256" key="1">
    <source>
        <dbReference type="ARBA" id="ARBA00022630"/>
    </source>
</evidence>
<organism evidence="8 9">
    <name type="scientific">Haematobacter genomosp. 1</name>
    <dbReference type="NCBI Taxonomy" id="366618"/>
    <lineage>
        <taxon>Bacteria</taxon>
        <taxon>Pseudomonadati</taxon>
        <taxon>Pseudomonadota</taxon>
        <taxon>Alphaproteobacteria</taxon>
        <taxon>Rhodobacterales</taxon>
        <taxon>Paracoccaceae</taxon>
        <taxon>Haematobacter</taxon>
    </lineage>
</organism>
<comment type="caution">
    <text evidence="8">The sequence shown here is derived from an EMBL/GenBank/DDBJ whole genome shotgun (WGS) entry which is preliminary data.</text>
</comment>
<dbReference type="EMBL" id="NIPW01000007">
    <property type="protein sequence ID" value="OWJ79746.1"/>
    <property type="molecule type" value="Genomic_DNA"/>
</dbReference>
<evidence type="ECO:0000256" key="4">
    <source>
        <dbReference type="ARBA" id="ARBA00023033"/>
    </source>
</evidence>
<evidence type="ECO:0000313" key="9">
    <source>
        <dbReference type="Proteomes" id="UP000196878"/>
    </source>
</evidence>
<comment type="similarity">
    <text evidence="5">Belongs to the NtaA/SnaA/DszA monooxygenase family.</text>
</comment>
<keyword evidence="2 6" id="KW-0288">FMN</keyword>
<gene>
    <name evidence="8" type="ORF">CDV49_05060</name>
</gene>
<feature type="domain" description="Luciferase-like" evidence="7">
    <location>
        <begin position="18"/>
        <end position="311"/>
    </location>
</feature>
<name>A0A212AEL0_9RHOB</name>
<evidence type="ECO:0000256" key="6">
    <source>
        <dbReference type="PIRSR" id="PIRSR000337-1"/>
    </source>
</evidence>
<dbReference type="PIRSF" id="PIRSF000337">
    <property type="entry name" value="NTA_MOA"/>
    <property type="match status" value="1"/>
</dbReference>
<dbReference type="InterPro" id="IPR016215">
    <property type="entry name" value="NTA_MOA"/>
</dbReference>
<evidence type="ECO:0000259" key="7">
    <source>
        <dbReference type="Pfam" id="PF00296"/>
    </source>
</evidence>
<dbReference type="InterPro" id="IPR036661">
    <property type="entry name" value="Luciferase-like_sf"/>
</dbReference>
<dbReference type="PANTHER" id="PTHR30011:SF16">
    <property type="entry name" value="C2H2 FINGER DOMAIN TRANSCRIPTION FACTOR (EUROFUNG)-RELATED"/>
    <property type="match status" value="1"/>
</dbReference>
<dbReference type="InterPro" id="IPR011251">
    <property type="entry name" value="Luciferase-like_dom"/>
</dbReference>
<dbReference type="AlphaFoldDB" id="A0A212AEL0"/>
<protein>
    <submittedName>
        <fullName evidence="8">Nitrilotriacetate monooxygenase</fullName>
    </submittedName>
</protein>
<dbReference type="Pfam" id="PF00296">
    <property type="entry name" value="Bac_luciferase"/>
    <property type="match status" value="1"/>
</dbReference>
<dbReference type="SUPFAM" id="SSF51679">
    <property type="entry name" value="Bacterial luciferase-like"/>
    <property type="match status" value="1"/>
</dbReference>
<reference evidence="8 9" key="1">
    <citation type="submission" date="2016-12" db="EMBL/GenBank/DDBJ databases">
        <title>Comparison of Traditional DNA-DNA Hybridization with In Silico Genomic Analysis.</title>
        <authorList>
            <person name="Nicholson A.C."/>
            <person name="Humrighouse B.W."/>
            <person name="Graziano J."/>
            <person name="Lasker B."/>
            <person name="Whitney A.M."/>
            <person name="Mcquiston J.R."/>
        </authorList>
    </citation>
    <scope>NUCLEOTIDE SEQUENCE [LARGE SCALE GENOMIC DNA]</scope>
    <source>
        <strain evidence="8 9">H2240</strain>
    </source>
</reference>